<evidence type="ECO:0000313" key="1">
    <source>
        <dbReference type="EMBL" id="GCC23709.1"/>
    </source>
</evidence>
<accession>A0A401S000</accession>
<dbReference type="AlphaFoldDB" id="A0A401S000"/>
<reference evidence="1 2" key="1">
    <citation type="journal article" date="2018" name="Nat. Ecol. Evol.">
        <title>Shark genomes provide insights into elasmobranch evolution and the origin of vertebrates.</title>
        <authorList>
            <person name="Hara Y"/>
            <person name="Yamaguchi K"/>
            <person name="Onimaru K"/>
            <person name="Kadota M"/>
            <person name="Koyanagi M"/>
            <person name="Keeley SD"/>
            <person name="Tatsumi K"/>
            <person name="Tanaka K"/>
            <person name="Motone F"/>
            <person name="Kageyama Y"/>
            <person name="Nozu R"/>
            <person name="Adachi N"/>
            <person name="Nishimura O"/>
            <person name="Nakagawa R"/>
            <person name="Tanegashima C"/>
            <person name="Kiyatake I"/>
            <person name="Matsumoto R"/>
            <person name="Murakumo K"/>
            <person name="Nishida K"/>
            <person name="Terakita A"/>
            <person name="Kuratani S"/>
            <person name="Sato K"/>
            <person name="Hyodo S Kuraku.S."/>
        </authorList>
    </citation>
    <scope>NUCLEOTIDE SEQUENCE [LARGE SCALE GENOMIC DNA]</scope>
</reference>
<keyword evidence="2" id="KW-1185">Reference proteome</keyword>
<evidence type="ECO:0000313" key="2">
    <source>
        <dbReference type="Proteomes" id="UP000287033"/>
    </source>
</evidence>
<protein>
    <submittedName>
        <fullName evidence="1">Uncharacterized protein</fullName>
    </submittedName>
</protein>
<name>A0A401S000_CHIPU</name>
<comment type="caution">
    <text evidence="1">The sequence shown here is derived from an EMBL/GenBank/DDBJ whole genome shotgun (WGS) entry which is preliminary data.</text>
</comment>
<dbReference type="Proteomes" id="UP000287033">
    <property type="component" value="Unassembled WGS sequence"/>
</dbReference>
<proteinExistence type="predicted"/>
<dbReference type="EMBL" id="BEZZ01000036">
    <property type="protein sequence ID" value="GCC23709.1"/>
    <property type="molecule type" value="Genomic_DNA"/>
</dbReference>
<organism evidence="1 2">
    <name type="scientific">Chiloscyllium punctatum</name>
    <name type="common">Brownbanded bambooshark</name>
    <name type="synonym">Hemiscyllium punctatum</name>
    <dbReference type="NCBI Taxonomy" id="137246"/>
    <lineage>
        <taxon>Eukaryota</taxon>
        <taxon>Metazoa</taxon>
        <taxon>Chordata</taxon>
        <taxon>Craniata</taxon>
        <taxon>Vertebrata</taxon>
        <taxon>Chondrichthyes</taxon>
        <taxon>Elasmobranchii</taxon>
        <taxon>Galeomorphii</taxon>
        <taxon>Galeoidea</taxon>
        <taxon>Orectolobiformes</taxon>
        <taxon>Hemiscylliidae</taxon>
        <taxon>Chiloscyllium</taxon>
    </lineage>
</organism>
<sequence length="68" mass="8142">MRELAGSKQAAVCQHHRLHHKVSRDQHGCLEDFEDGMLYFTNGIGYRHYHYSRHLQKKWLISWLGYNS</sequence>
<gene>
    <name evidence="1" type="ORF">chiPu_0002107</name>
</gene>